<reference evidence="4 5" key="1">
    <citation type="journal article" date="2014" name="ISME J.">
        <title>Candidatus Competibacter-lineage genomes retrieved from metagenomes reveal functional metabolic diversity.</title>
        <authorList>
            <person name="McIlroy S.J."/>
            <person name="Albertsen M."/>
            <person name="Andresen E.K."/>
            <person name="Saunders A.M."/>
            <person name="Kristiansen R."/>
            <person name="Stokholm-Bjerregaard M."/>
            <person name="Nielsen K.L."/>
            <person name="Nielsen P.H."/>
        </authorList>
    </citation>
    <scope>NUCLEOTIDE SEQUENCE [LARGE SCALE GENOMIC DNA]</scope>
    <source>
        <strain evidence="4 5">Run_B_J11</strain>
    </source>
</reference>
<comment type="caution">
    <text evidence="4">The sequence shown here is derived from an EMBL/GenBank/DDBJ whole genome shotgun (WGS) entry which is preliminary data.</text>
</comment>
<dbReference type="Proteomes" id="UP000019184">
    <property type="component" value="Unassembled WGS sequence"/>
</dbReference>
<dbReference type="AlphaFoldDB" id="A0A7U7J3H0"/>
<dbReference type="SUPFAM" id="SSF53146">
    <property type="entry name" value="Nitrogenase accessory factor-like"/>
    <property type="match status" value="1"/>
</dbReference>
<evidence type="ECO:0000313" key="4">
    <source>
        <dbReference type="EMBL" id="CDH46144.1"/>
    </source>
</evidence>
<dbReference type="InterPro" id="IPR034169">
    <property type="entry name" value="NifX-like"/>
</dbReference>
<sequence>MALNRHWWIVNGGTEVQAMTTANIRVAFATSDRKRVDQHFGTASALAIYSITPQQATLVEFAQFGELEADGHEDKLQAKMALLHGCVAVYCQAVGGSAIRQLLTADVQPFKVAEGTLIEPLLHELQAALNAGSKPWLNQALRRRQSADSSRFDVMAAEGWQE</sequence>
<feature type="domain" description="Dinitrogenase iron-molybdenum cofactor biosynthesis" evidence="3">
    <location>
        <begin position="33"/>
        <end position="126"/>
    </location>
</feature>
<comment type="similarity">
    <text evidence="1">Belongs to the NifX/NifY family.</text>
</comment>
<dbReference type="Pfam" id="PF02579">
    <property type="entry name" value="Nitro_FeMo-Co"/>
    <property type="match status" value="1"/>
</dbReference>
<evidence type="ECO:0000256" key="1">
    <source>
        <dbReference type="ARBA" id="ARBA00010285"/>
    </source>
</evidence>
<evidence type="ECO:0000313" key="5">
    <source>
        <dbReference type="Proteomes" id="UP000019184"/>
    </source>
</evidence>
<keyword evidence="2" id="KW-0535">Nitrogen fixation</keyword>
<evidence type="ECO:0000256" key="2">
    <source>
        <dbReference type="ARBA" id="ARBA00023231"/>
    </source>
</evidence>
<protein>
    <submittedName>
        <fullName evidence="4">Nitrogenase molybdenum-iron protein nifX</fullName>
    </submittedName>
</protein>
<dbReference type="InterPro" id="IPR051840">
    <property type="entry name" value="NifX/NifY_domain"/>
</dbReference>
<dbReference type="PANTHER" id="PTHR33937">
    <property type="entry name" value="IRON-MOLYBDENUM PROTEIN-RELATED-RELATED"/>
    <property type="match status" value="1"/>
</dbReference>
<dbReference type="PANTHER" id="PTHR33937:SF1">
    <property type="entry name" value="IRON-MOLIBDENUM COFACTOR PROCESSING PROTEIN"/>
    <property type="match status" value="1"/>
</dbReference>
<accession>A0A7U7J3H0</accession>
<organism evidence="4 5">
    <name type="scientific">Candidatus Contendobacter odensis Run_B_J11</name>
    <dbReference type="NCBI Taxonomy" id="1400861"/>
    <lineage>
        <taxon>Bacteria</taxon>
        <taxon>Pseudomonadati</taxon>
        <taxon>Pseudomonadota</taxon>
        <taxon>Gammaproteobacteria</taxon>
        <taxon>Candidatus Competibacteraceae</taxon>
        <taxon>Candidatus Contendibacter</taxon>
    </lineage>
</organism>
<dbReference type="InterPro" id="IPR003731">
    <property type="entry name" value="Di-Nase_FeMo-co_biosynth"/>
</dbReference>
<keyword evidence="5" id="KW-1185">Reference proteome</keyword>
<dbReference type="InterPro" id="IPR036105">
    <property type="entry name" value="DiNase_FeMo-co_biosyn_sf"/>
</dbReference>
<proteinExistence type="inferred from homology"/>
<dbReference type="CDD" id="cd00853">
    <property type="entry name" value="NifX"/>
    <property type="match status" value="1"/>
</dbReference>
<gene>
    <name evidence="4" type="ORF">BN874_360027</name>
</gene>
<evidence type="ECO:0000259" key="3">
    <source>
        <dbReference type="Pfam" id="PF02579"/>
    </source>
</evidence>
<dbReference type="Gene3D" id="3.30.420.130">
    <property type="entry name" value="Dinitrogenase iron-molybdenum cofactor biosynthesis domain"/>
    <property type="match status" value="1"/>
</dbReference>
<dbReference type="EMBL" id="CBTK010000250">
    <property type="protein sequence ID" value="CDH46144.1"/>
    <property type="molecule type" value="Genomic_DNA"/>
</dbReference>
<name>A0A7U7J3H0_9GAMM</name>